<gene>
    <name evidence="1" type="ORF">M6B38_309190</name>
</gene>
<accession>A0AAX6HJ26</accession>
<dbReference type="InterPro" id="IPR035898">
    <property type="entry name" value="TAZ_dom_sf"/>
</dbReference>
<evidence type="ECO:0000313" key="2">
    <source>
        <dbReference type="Proteomes" id="UP001140949"/>
    </source>
</evidence>
<reference evidence="1" key="2">
    <citation type="submission" date="2023-04" db="EMBL/GenBank/DDBJ databases">
        <authorList>
            <person name="Bruccoleri R.E."/>
            <person name="Oakeley E.J."/>
            <person name="Faust A.-M."/>
            <person name="Dessus-Babus S."/>
            <person name="Altorfer M."/>
            <person name="Burckhardt D."/>
            <person name="Oertli M."/>
            <person name="Naumann U."/>
            <person name="Petersen F."/>
            <person name="Wong J."/>
        </authorList>
    </citation>
    <scope>NUCLEOTIDE SEQUENCE</scope>
    <source>
        <strain evidence="1">GSM-AAB239-AS_SAM_17_03QT</strain>
        <tissue evidence="1">Leaf</tissue>
    </source>
</reference>
<comment type="caution">
    <text evidence="1">The sequence shown here is derived from an EMBL/GenBank/DDBJ whole genome shotgun (WGS) entry which is preliminary data.</text>
</comment>
<dbReference type="SUPFAM" id="SSF57933">
    <property type="entry name" value="TAZ domain"/>
    <property type="match status" value="1"/>
</dbReference>
<proteinExistence type="predicted"/>
<evidence type="ECO:0000313" key="1">
    <source>
        <dbReference type="EMBL" id="KAJ6840617.1"/>
    </source>
</evidence>
<dbReference type="AlphaFoldDB" id="A0AAX6HJ26"/>
<keyword evidence="2" id="KW-1185">Reference proteome</keyword>
<sequence length="68" mass="7851">MIITLTEHVGPTPERHNGARPVYCRATQGLGQHMPLCTLDTHCERCKKYLGHTRNRWLAPCRRVRILS</sequence>
<name>A0AAX6HJ26_IRIPA</name>
<dbReference type="Proteomes" id="UP001140949">
    <property type="component" value="Unassembled WGS sequence"/>
</dbReference>
<protein>
    <submittedName>
        <fullName evidence="1">Uncharacterized protein</fullName>
    </submittedName>
</protein>
<dbReference type="EMBL" id="JANAVB010009205">
    <property type="protein sequence ID" value="KAJ6840617.1"/>
    <property type="molecule type" value="Genomic_DNA"/>
</dbReference>
<reference evidence="1" key="1">
    <citation type="journal article" date="2023" name="GigaByte">
        <title>Genome assembly of the bearded iris, Iris pallida Lam.</title>
        <authorList>
            <person name="Bruccoleri R.E."/>
            <person name="Oakeley E.J."/>
            <person name="Faust A.M.E."/>
            <person name="Altorfer M."/>
            <person name="Dessus-Babus S."/>
            <person name="Burckhardt D."/>
            <person name="Oertli M."/>
            <person name="Naumann U."/>
            <person name="Petersen F."/>
            <person name="Wong J."/>
        </authorList>
    </citation>
    <scope>NUCLEOTIDE SEQUENCE</scope>
    <source>
        <strain evidence="1">GSM-AAB239-AS_SAM_17_03QT</strain>
    </source>
</reference>
<organism evidence="1 2">
    <name type="scientific">Iris pallida</name>
    <name type="common">Sweet iris</name>
    <dbReference type="NCBI Taxonomy" id="29817"/>
    <lineage>
        <taxon>Eukaryota</taxon>
        <taxon>Viridiplantae</taxon>
        <taxon>Streptophyta</taxon>
        <taxon>Embryophyta</taxon>
        <taxon>Tracheophyta</taxon>
        <taxon>Spermatophyta</taxon>
        <taxon>Magnoliopsida</taxon>
        <taxon>Liliopsida</taxon>
        <taxon>Asparagales</taxon>
        <taxon>Iridaceae</taxon>
        <taxon>Iridoideae</taxon>
        <taxon>Irideae</taxon>
        <taxon>Iris</taxon>
    </lineage>
</organism>